<dbReference type="InterPro" id="IPR050748">
    <property type="entry name" value="Glycosyltrans_8_dom-fam"/>
</dbReference>
<dbReference type="GO" id="GO:0016757">
    <property type="term" value="F:glycosyltransferase activity"/>
    <property type="evidence" value="ECO:0007669"/>
    <property type="project" value="UniProtKB-KW"/>
</dbReference>
<dbReference type="PANTHER" id="PTHR13778:SF47">
    <property type="entry name" value="LIPOPOLYSACCHARIDE 1,3-GALACTOSYLTRANSFERASE"/>
    <property type="match status" value="1"/>
</dbReference>
<dbReference type="KEGG" id="bhu:bhn_I2308"/>
<dbReference type="GO" id="GO:0046872">
    <property type="term" value="F:metal ion binding"/>
    <property type="evidence" value="ECO:0007669"/>
    <property type="project" value="UniProtKB-KW"/>
</dbReference>
<keyword evidence="2 4" id="KW-0808">Transferase</keyword>
<dbReference type="PANTHER" id="PTHR13778">
    <property type="entry name" value="GLYCOSYLTRANSFERASE 8 DOMAIN-CONTAINING PROTEIN"/>
    <property type="match status" value="1"/>
</dbReference>
<evidence type="ECO:0000256" key="2">
    <source>
        <dbReference type="ARBA" id="ARBA00022679"/>
    </source>
</evidence>
<dbReference type="RefSeq" id="WP_071176953.1">
    <property type="nucleotide sequence ID" value="NZ_CP017831.1"/>
</dbReference>
<sequence length="316" mass="37164">MNVITALNRKYIPYTLVMLTSLGINSKESVDAYLLHSELTGEDEKFLKGALEEHGVNIHLVAIDRSMFSDKLPRNEQWSLETYFRLMMFDVLPDNISRALYLDGDMVINKDLTDLYNMDFADKEIIACDDKGGFNQKEGYGPKHNEMFREAYEHGYRYFNAGVMLLNLELMRKRYSFKTYLDAFEAWDYQMEAPDQDILNWVHWKNVDYVDFAYYDLFARVAHTSGITYEEVKKDVAIVHFPGAKPWENANYHFGIEKLWWDYAKKTPIYQELLESFVESAVTDNSIELFMRNLDEKNRTQADLLQQLMAKVKEIM</sequence>
<dbReference type="InterPro" id="IPR029044">
    <property type="entry name" value="Nucleotide-diphossugar_trans"/>
</dbReference>
<accession>A0A1D9P4A6</accession>
<dbReference type="CDD" id="cd04194">
    <property type="entry name" value="GT8_A4GalT_like"/>
    <property type="match status" value="1"/>
</dbReference>
<keyword evidence="5" id="KW-1185">Reference proteome</keyword>
<organism evidence="4 5">
    <name type="scientific">Butyrivibrio hungatei</name>
    <dbReference type="NCBI Taxonomy" id="185008"/>
    <lineage>
        <taxon>Bacteria</taxon>
        <taxon>Bacillati</taxon>
        <taxon>Bacillota</taxon>
        <taxon>Clostridia</taxon>
        <taxon>Lachnospirales</taxon>
        <taxon>Lachnospiraceae</taxon>
        <taxon>Butyrivibrio</taxon>
    </lineage>
</organism>
<dbReference type="SUPFAM" id="SSF53448">
    <property type="entry name" value="Nucleotide-diphospho-sugar transferases"/>
    <property type="match status" value="1"/>
</dbReference>
<dbReference type="Pfam" id="PF01501">
    <property type="entry name" value="Glyco_transf_8"/>
    <property type="match status" value="1"/>
</dbReference>
<protein>
    <submittedName>
        <fullName evidence="4">Glycosyl transferase GT8 family</fullName>
    </submittedName>
</protein>
<dbReference type="EMBL" id="CP017831">
    <property type="protein sequence ID" value="AOZ97341.1"/>
    <property type="molecule type" value="Genomic_DNA"/>
</dbReference>
<dbReference type="Gene3D" id="3.90.550.10">
    <property type="entry name" value="Spore Coat Polysaccharide Biosynthesis Protein SpsA, Chain A"/>
    <property type="match status" value="1"/>
</dbReference>
<keyword evidence="1" id="KW-0328">Glycosyltransferase</keyword>
<evidence type="ECO:0000256" key="3">
    <source>
        <dbReference type="ARBA" id="ARBA00022723"/>
    </source>
</evidence>
<gene>
    <name evidence="4" type="ORF">bhn_I2308</name>
</gene>
<evidence type="ECO:0000313" key="4">
    <source>
        <dbReference type="EMBL" id="AOZ97341.1"/>
    </source>
</evidence>
<reference evidence="5" key="1">
    <citation type="submission" date="2016-10" db="EMBL/GenBank/DDBJ databases">
        <title>The complete genome sequence of the rumen bacterium Butyrivibrio hungatei MB2003.</title>
        <authorList>
            <person name="Palevich N."/>
            <person name="Kelly W.J."/>
            <person name="Leahy S.C."/>
            <person name="Altermann E."/>
            <person name="Rakonjac J."/>
            <person name="Attwood G.T."/>
        </authorList>
    </citation>
    <scope>NUCLEOTIDE SEQUENCE [LARGE SCALE GENOMIC DNA]</scope>
    <source>
        <strain evidence="5">MB2003</strain>
    </source>
</reference>
<proteinExistence type="predicted"/>
<evidence type="ECO:0000256" key="1">
    <source>
        <dbReference type="ARBA" id="ARBA00022676"/>
    </source>
</evidence>
<dbReference type="Proteomes" id="UP000179284">
    <property type="component" value="Chromosome I"/>
</dbReference>
<dbReference type="AlphaFoldDB" id="A0A1D9P4A6"/>
<dbReference type="OrthoDB" id="9798746at2"/>
<name>A0A1D9P4A6_9FIRM</name>
<keyword evidence="3" id="KW-0479">Metal-binding</keyword>
<dbReference type="InterPro" id="IPR002495">
    <property type="entry name" value="Glyco_trans_8"/>
</dbReference>
<evidence type="ECO:0000313" key="5">
    <source>
        <dbReference type="Proteomes" id="UP000179284"/>
    </source>
</evidence>